<evidence type="ECO:0000313" key="7">
    <source>
        <dbReference type="Proteomes" id="UP001448858"/>
    </source>
</evidence>
<dbReference type="Proteomes" id="UP001448858">
    <property type="component" value="Chromosome"/>
</dbReference>
<proteinExistence type="inferred from homology"/>
<feature type="chain" id="PRO_5046567721" evidence="4">
    <location>
        <begin position="31"/>
        <end position="320"/>
    </location>
</feature>
<evidence type="ECO:0000256" key="1">
    <source>
        <dbReference type="ARBA" id="ARBA00004196"/>
    </source>
</evidence>
<protein>
    <submittedName>
        <fullName evidence="6">ABC transporter substrate-binding protein</fullName>
    </submittedName>
</protein>
<dbReference type="Gene3D" id="3.40.50.2300">
    <property type="match status" value="2"/>
</dbReference>
<comment type="similarity">
    <text evidence="2">Belongs to the bacterial solute-binding protein 2 family.</text>
</comment>
<evidence type="ECO:0000259" key="5">
    <source>
        <dbReference type="Pfam" id="PF13407"/>
    </source>
</evidence>
<dbReference type="InterPro" id="IPR025997">
    <property type="entry name" value="SBP_2_dom"/>
</dbReference>
<dbReference type="InterPro" id="IPR028082">
    <property type="entry name" value="Peripla_BP_I"/>
</dbReference>
<feature type="domain" description="Periplasmic binding protein" evidence="5">
    <location>
        <begin position="43"/>
        <end position="294"/>
    </location>
</feature>
<dbReference type="PANTHER" id="PTHR46847">
    <property type="entry name" value="D-ALLOSE-BINDING PERIPLASMIC PROTEIN-RELATED"/>
    <property type="match status" value="1"/>
</dbReference>
<evidence type="ECO:0000313" key="6">
    <source>
        <dbReference type="EMBL" id="WZP15896.1"/>
    </source>
</evidence>
<dbReference type="PROSITE" id="PS51257">
    <property type="entry name" value="PROKAR_LIPOPROTEIN"/>
    <property type="match status" value="1"/>
</dbReference>
<organism evidence="6 7">
    <name type="scientific">Arthrobacter citreus</name>
    <dbReference type="NCBI Taxonomy" id="1670"/>
    <lineage>
        <taxon>Bacteria</taxon>
        <taxon>Bacillati</taxon>
        <taxon>Actinomycetota</taxon>
        <taxon>Actinomycetes</taxon>
        <taxon>Micrococcales</taxon>
        <taxon>Micrococcaceae</taxon>
        <taxon>Arthrobacter</taxon>
    </lineage>
</organism>
<comment type="subcellular location">
    <subcellularLocation>
        <location evidence="1">Cell envelope</location>
    </subcellularLocation>
</comment>
<feature type="signal peptide" evidence="4">
    <location>
        <begin position="1"/>
        <end position="30"/>
    </location>
</feature>
<gene>
    <name evidence="6" type="ORF">AAE021_17400</name>
</gene>
<dbReference type="PANTHER" id="PTHR46847:SF2">
    <property type="entry name" value="ABC TRANSPORTER SUGAR-BINDING PROTEIN"/>
    <property type="match status" value="1"/>
</dbReference>
<name>A0ABZ2ZUS4_9MICC</name>
<evidence type="ECO:0000256" key="4">
    <source>
        <dbReference type="SAM" id="SignalP"/>
    </source>
</evidence>
<accession>A0ABZ2ZUS4</accession>
<reference evidence="6 7" key="1">
    <citation type="submission" date="2024-04" db="EMBL/GenBank/DDBJ databases">
        <title>Arthrobacter sp. from Plains bison fecal sample.</title>
        <authorList>
            <person name="Ruzzini A."/>
        </authorList>
    </citation>
    <scope>NUCLEOTIDE SEQUENCE [LARGE SCALE GENOMIC DNA]</scope>
    <source>
        <strain evidence="6 7">EINP1</strain>
    </source>
</reference>
<dbReference type="RefSeq" id="WP_342023548.1">
    <property type="nucleotide sequence ID" value="NZ_CP151657.1"/>
</dbReference>
<sequence length="320" mass="32765">MRITKTLIRCAAASSAAALLLSACTTGDEAATQSGEPREIETIGLMVQDLSNPFFSAMQTGLEAKAEEIGATVNTQDGRQDLAAQNDQIDAFIQQQVDVILLNAVDSDGIASAVSRAKAAGIIVVAVDVGAEGADATVTTDNVAAGSQACQYLVDALGGTGNILIVDGTPITSVQDRVAGCEEVLADNPGIKVVGKQAGKNDRATSLTLTTDMLTANPVVDGIFAINDPTALGSALAAQQSGRAGIQIVGVDGSPEAVAELQKAESPFVATPAQDPAGIVVRGLEIAQEIASGESPEETEVLMPTELITRENLSTYKGWT</sequence>
<evidence type="ECO:0000256" key="2">
    <source>
        <dbReference type="ARBA" id="ARBA00007639"/>
    </source>
</evidence>
<keyword evidence="7" id="KW-1185">Reference proteome</keyword>
<dbReference type="CDD" id="cd06321">
    <property type="entry name" value="PBP1_ABC_sugar_binding-like"/>
    <property type="match status" value="1"/>
</dbReference>
<keyword evidence="3 4" id="KW-0732">Signal</keyword>
<dbReference type="Pfam" id="PF13407">
    <property type="entry name" value="Peripla_BP_4"/>
    <property type="match status" value="1"/>
</dbReference>
<evidence type="ECO:0000256" key="3">
    <source>
        <dbReference type="ARBA" id="ARBA00022729"/>
    </source>
</evidence>
<dbReference type="SUPFAM" id="SSF53822">
    <property type="entry name" value="Periplasmic binding protein-like I"/>
    <property type="match status" value="1"/>
</dbReference>
<dbReference type="EMBL" id="CP151657">
    <property type="protein sequence ID" value="WZP15896.1"/>
    <property type="molecule type" value="Genomic_DNA"/>
</dbReference>